<evidence type="ECO:0000256" key="2">
    <source>
        <dbReference type="ARBA" id="ARBA00022685"/>
    </source>
</evidence>
<keyword evidence="4" id="KW-1015">Disulfide bond</keyword>
<dbReference type="RefSeq" id="XP_030846844.1">
    <property type="nucleotide sequence ID" value="XM_030990984.1"/>
</dbReference>
<feature type="compositionally biased region" description="Basic and acidic residues" evidence="6">
    <location>
        <begin position="131"/>
        <end position="144"/>
    </location>
</feature>
<evidence type="ECO:0000259" key="7">
    <source>
        <dbReference type="SMART" id="SM00078"/>
    </source>
</evidence>
<dbReference type="SUPFAM" id="SSF56994">
    <property type="entry name" value="Insulin-like"/>
    <property type="match status" value="1"/>
</dbReference>
<organism evidence="8 9">
    <name type="scientific">Strongylocentrotus purpuratus</name>
    <name type="common">Purple sea urchin</name>
    <dbReference type="NCBI Taxonomy" id="7668"/>
    <lineage>
        <taxon>Eukaryota</taxon>
        <taxon>Metazoa</taxon>
        <taxon>Echinodermata</taxon>
        <taxon>Eleutherozoa</taxon>
        <taxon>Echinozoa</taxon>
        <taxon>Echinoidea</taxon>
        <taxon>Euechinoidea</taxon>
        <taxon>Echinacea</taxon>
        <taxon>Camarodonta</taxon>
        <taxon>Echinidea</taxon>
        <taxon>Strongylocentrotidae</taxon>
        <taxon>Strongylocentrotus</taxon>
    </lineage>
</organism>
<dbReference type="Proteomes" id="UP000007110">
    <property type="component" value="Unassembled WGS sequence"/>
</dbReference>
<dbReference type="GeneID" id="115918240"/>
<feature type="region of interest" description="Disordered" evidence="6">
    <location>
        <begin position="107"/>
        <end position="268"/>
    </location>
</feature>
<feature type="compositionally biased region" description="Basic and acidic residues" evidence="6">
    <location>
        <begin position="182"/>
        <end position="191"/>
    </location>
</feature>
<dbReference type="PANTHER" id="PTHR13647">
    <property type="entry name" value="INSULIN-LIKE PEPTIDE 2-RELATED"/>
    <property type="match status" value="1"/>
</dbReference>
<feature type="compositionally biased region" description="Basic and acidic residues" evidence="6">
    <location>
        <begin position="210"/>
        <end position="235"/>
    </location>
</feature>
<sequence>MDPFRVLLYMVTFLLYVVGPISSFRLCGRELADALAVVCKGRGYYIDDSEIAQKDSPIVPHHVASSFLGSSSASAHSRQRRRVRTGQIVNECCDKECSNNIMESYCNRRTPEVPPESVISENPSEEITEDSTLRTDGESTEIRTDINPATNLEVPSPDENTPDATATSDVEQPRSDNTTAVEKPRKKDNGKGKNSSLESSTKKNRTSKGMSKEDRRRIASDERRASRERKKELSRERRKRLKLQQRKDKKKRSGWNQRRGIEGQTTWG</sequence>
<evidence type="ECO:0000313" key="8">
    <source>
        <dbReference type="EnsemblMetazoa" id="XP_030846844"/>
    </source>
</evidence>
<reference evidence="8" key="2">
    <citation type="submission" date="2021-01" db="UniProtKB">
        <authorList>
            <consortium name="EnsemblMetazoa"/>
        </authorList>
    </citation>
    <scope>IDENTIFICATION</scope>
</reference>
<dbReference type="AlphaFoldDB" id="A0A7M7P8P0"/>
<keyword evidence="2" id="KW-0165">Cleavage on pair of basic residues</keyword>
<evidence type="ECO:0000256" key="6">
    <source>
        <dbReference type="SAM" id="MobiDB-lite"/>
    </source>
</evidence>
<dbReference type="GO" id="GO:0005576">
    <property type="term" value="C:extracellular region"/>
    <property type="evidence" value="ECO:0007669"/>
    <property type="project" value="UniProtKB-SubCell"/>
</dbReference>
<evidence type="ECO:0000313" key="9">
    <source>
        <dbReference type="Proteomes" id="UP000007110"/>
    </source>
</evidence>
<dbReference type="Pfam" id="PF00049">
    <property type="entry name" value="Insulin"/>
    <property type="match status" value="1"/>
</dbReference>
<feature type="domain" description="Insulin-like" evidence="7">
    <location>
        <begin position="24"/>
        <end position="106"/>
    </location>
</feature>
<dbReference type="InterPro" id="IPR016179">
    <property type="entry name" value="Insulin-like"/>
</dbReference>
<dbReference type="InterPro" id="IPR022352">
    <property type="entry name" value="Ins/IGF/rlx"/>
</dbReference>
<evidence type="ECO:0000256" key="4">
    <source>
        <dbReference type="ARBA" id="ARBA00023157"/>
    </source>
</evidence>
<protein>
    <recommendedName>
        <fullName evidence="7">Insulin-like domain-containing protein</fullName>
    </recommendedName>
</protein>
<dbReference type="OrthoDB" id="6330326at2759"/>
<dbReference type="GO" id="GO:0005179">
    <property type="term" value="F:hormone activity"/>
    <property type="evidence" value="ECO:0007669"/>
    <property type="project" value="InterPro"/>
</dbReference>
<dbReference type="InterPro" id="IPR036438">
    <property type="entry name" value="Insulin-like_sf"/>
</dbReference>
<evidence type="ECO:0000256" key="1">
    <source>
        <dbReference type="ARBA" id="ARBA00009034"/>
    </source>
</evidence>
<evidence type="ECO:0000256" key="3">
    <source>
        <dbReference type="ARBA" id="ARBA00022729"/>
    </source>
</evidence>
<dbReference type="PROSITE" id="PS00262">
    <property type="entry name" value="INSULIN"/>
    <property type="match status" value="1"/>
</dbReference>
<dbReference type="InterPro" id="IPR022353">
    <property type="entry name" value="Insulin_CS"/>
</dbReference>
<keyword evidence="9" id="KW-1185">Reference proteome</keyword>
<evidence type="ECO:0000256" key="5">
    <source>
        <dbReference type="RuleBase" id="RU000406"/>
    </source>
</evidence>
<dbReference type="EnsemblMetazoa" id="XM_030990984">
    <property type="protein sequence ID" value="XP_030846844"/>
    <property type="gene ID" value="LOC115918240"/>
</dbReference>
<dbReference type="PANTHER" id="PTHR13647:SF4">
    <property type="entry name" value="INSULIN-LIKE PEPTIDE 1-RELATED"/>
    <property type="match status" value="1"/>
</dbReference>
<reference evidence="9" key="1">
    <citation type="submission" date="2015-02" db="EMBL/GenBank/DDBJ databases">
        <title>Genome sequencing for Strongylocentrotus purpuratus.</title>
        <authorList>
            <person name="Murali S."/>
            <person name="Liu Y."/>
            <person name="Vee V."/>
            <person name="English A."/>
            <person name="Wang M."/>
            <person name="Skinner E."/>
            <person name="Han Y."/>
            <person name="Muzny D.M."/>
            <person name="Worley K.C."/>
            <person name="Gibbs R.A."/>
        </authorList>
    </citation>
    <scope>NUCLEOTIDE SEQUENCE</scope>
</reference>
<dbReference type="InParanoid" id="A0A7M7P8P0"/>
<accession>A0A7M7P8P0</accession>
<comment type="similarity">
    <text evidence="1 5">Belongs to the insulin family.</text>
</comment>
<dbReference type="Gene3D" id="1.10.100.10">
    <property type="entry name" value="Insulin-like"/>
    <property type="match status" value="1"/>
</dbReference>
<dbReference type="SMART" id="SM00078">
    <property type="entry name" value="IlGF"/>
    <property type="match status" value="1"/>
</dbReference>
<keyword evidence="5" id="KW-0964">Secreted</keyword>
<keyword evidence="3" id="KW-0732">Signal</keyword>
<feature type="compositionally biased region" description="Basic residues" evidence="6">
    <location>
        <begin position="236"/>
        <end position="253"/>
    </location>
</feature>
<feature type="compositionally biased region" description="Polar residues" evidence="6">
    <location>
        <begin position="158"/>
        <end position="180"/>
    </location>
</feature>
<comment type="subcellular location">
    <subcellularLocation>
        <location evidence="5">Secreted</location>
    </subcellularLocation>
</comment>
<name>A0A7M7P8P0_STRPU</name>
<dbReference type="OMA" id="IEGQTTW"/>
<dbReference type="PRINTS" id="PR00276">
    <property type="entry name" value="INSULINFAMLY"/>
</dbReference>
<proteinExistence type="inferred from homology"/>
<dbReference type="KEGG" id="spu:115918240"/>